<feature type="repeat" description="PPR" evidence="3">
    <location>
        <begin position="688"/>
        <end position="722"/>
    </location>
</feature>
<sequence>MAISSYSDWSLACIHSRSHRNSHILTLIPTCKTLSFFPAISCSKVQNFQVNTTGCSSPILEDGQEASSNLPVIELNVPFQDSKQNPVPDSAKLNDFLLGLFGSPQTQDLAFKYYEKMKGSPEFRPEKSTLKHVIRYLLRSKKWRMILVVCDDFKNYNVLPDSSTCSKLVSSCIRARKFKIVETLLEVFKSNGKVSVLAFGSAIRGYNKLHMYRSTIVAFGKMRSAGVVLDSECFCHIMEAYMRLGDSEKVVELFCELESSQLDFYSSPFCTRIYGTLIESLGKSGRAFEALEYFKEMTRKGISKDSSVYSSLICSFASLREVKVAEDLFEEGKSKQMLRDPGLYLKLVLMYVKEGLMEKTLEIVNAMKSSKLRISDCIFCAIVNGFSKKRGFLAAVKNYNVLPDSSTCSKLVSSCIRARKFKIVETLLEVFKSNGKVSVLAFGSAIRGYNKLHMYRSTIVAFGKMRSAGVVLDSECFCHIMEAYMRLGDSEKVVELFCELESSQLDFYSSPFCTRIYGTLIESLGKSGRAFEALEYFKEMTRKGISKDSSVYSSLICSFASLREVKVAEDLFEEGKSKQMLRDPGLYLKLVLMYVKEGLMEKTLEIVNAMKSSKLRISDCIFCAIVNGFSKKRGFLAAVKVYEELISQGCEPGQVTYSSVINAYCHLGLYSKAEMLFSEMEQKGFDKCVVAYSSMIVMYGKTGRPKDAMRLLAKMKERGCEPNVWIYNSLMEMHGKANNLRQVEKLWKEMKRRKVAPDKVSYTSVISAYSKAKEFETCLRYYNEFRINGGEIDKVMAGIMVGVFSRSSRIDELVKLLRDMKSEGTRLDGRLYRSSMNALRDSGLQVEAKWLQEYFAKMYLD</sequence>
<dbReference type="InterPro" id="IPR011990">
    <property type="entry name" value="TPR-like_helical_dom_sf"/>
</dbReference>
<evidence type="ECO:0000313" key="5">
    <source>
        <dbReference type="Proteomes" id="UP000237347"/>
    </source>
</evidence>
<feature type="repeat" description="PPR" evidence="3">
    <location>
        <begin position="270"/>
        <end position="304"/>
    </location>
</feature>
<reference evidence="4 5" key="1">
    <citation type="journal article" date="2018" name="Sci. Data">
        <title>The draft genome sequence of cork oak.</title>
        <authorList>
            <person name="Ramos A.M."/>
            <person name="Usie A."/>
            <person name="Barbosa P."/>
            <person name="Barros P.M."/>
            <person name="Capote T."/>
            <person name="Chaves I."/>
            <person name="Simoes F."/>
            <person name="Abreu I."/>
            <person name="Carrasquinho I."/>
            <person name="Faro C."/>
            <person name="Guimaraes J.B."/>
            <person name="Mendonca D."/>
            <person name="Nobrega F."/>
            <person name="Rodrigues L."/>
            <person name="Saibo N.J.M."/>
            <person name="Varela M.C."/>
            <person name="Egas C."/>
            <person name="Matos J."/>
            <person name="Miguel C.M."/>
            <person name="Oliveira M.M."/>
            <person name="Ricardo C.P."/>
            <person name="Goncalves S."/>
        </authorList>
    </citation>
    <scope>NUCLEOTIDE SEQUENCE [LARGE SCALE GENOMIC DNA]</scope>
    <source>
        <strain evidence="5">cv. HL8</strain>
    </source>
</reference>
<name>A0AAW0KEB2_QUESU</name>
<dbReference type="PROSITE" id="PS51375">
    <property type="entry name" value="PPR"/>
    <property type="match status" value="7"/>
</dbReference>
<organism evidence="4 5">
    <name type="scientific">Quercus suber</name>
    <name type="common">Cork oak</name>
    <dbReference type="NCBI Taxonomy" id="58331"/>
    <lineage>
        <taxon>Eukaryota</taxon>
        <taxon>Viridiplantae</taxon>
        <taxon>Streptophyta</taxon>
        <taxon>Embryophyta</taxon>
        <taxon>Tracheophyta</taxon>
        <taxon>Spermatophyta</taxon>
        <taxon>Magnoliopsida</taxon>
        <taxon>eudicotyledons</taxon>
        <taxon>Gunneridae</taxon>
        <taxon>Pentapetalae</taxon>
        <taxon>rosids</taxon>
        <taxon>fabids</taxon>
        <taxon>Fagales</taxon>
        <taxon>Fagaceae</taxon>
        <taxon>Quercus</taxon>
    </lineage>
</organism>
<gene>
    <name evidence="4" type="ORF">CFP56_021679</name>
</gene>
<dbReference type="AlphaFoldDB" id="A0AAW0KEB2"/>
<protein>
    <submittedName>
        <fullName evidence="4">Pentatricopeptide repeat-containing protein</fullName>
    </submittedName>
</protein>
<evidence type="ECO:0000256" key="2">
    <source>
        <dbReference type="ARBA" id="ARBA00022737"/>
    </source>
</evidence>
<accession>A0AAW0KEB2</accession>
<evidence type="ECO:0000256" key="1">
    <source>
        <dbReference type="ARBA" id="ARBA00007626"/>
    </source>
</evidence>
<evidence type="ECO:0000256" key="3">
    <source>
        <dbReference type="PROSITE-ProRule" id="PRU00708"/>
    </source>
</evidence>
<dbReference type="NCBIfam" id="TIGR00756">
    <property type="entry name" value="PPR"/>
    <property type="match status" value="6"/>
</dbReference>
<dbReference type="SUPFAM" id="SSF81901">
    <property type="entry name" value="HCP-like"/>
    <property type="match status" value="1"/>
</dbReference>
<dbReference type="InterPro" id="IPR002885">
    <property type="entry name" value="PPR_rpt"/>
</dbReference>
<dbReference type="Pfam" id="PF01535">
    <property type="entry name" value="PPR"/>
    <property type="match status" value="10"/>
</dbReference>
<dbReference type="GO" id="GO:0031930">
    <property type="term" value="P:mitochondria-nucleus signaling pathway"/>
    <property type="evidence" value="ECO:0007669"/>
    <property type="project" value="TreeGrafter"/>
</dbReference>
<evidence type="ECO:0000313" key="4">
    <source>
        <dbReference type="EMBL" id="KAK7837090.1"/>
    </source>
</evidence>
<dbReference type="Gene3D" id="1.25.40.10">
    <property type="entry name" value="Tetratricopeptide repeat domain"/>
    <property type="match status" value="6"/>
</dbReference>
<feature type="repeat" description="PPR" evidence="3">
    <location>
        <begin position="723"/>
        <end position="757"/>
    </location>
</feature>
<dbReference type="PANTHER" id="PTHR47936">
    <property type="entry name" value="PPR_LONG DOMAIN-CONTAINING PROTEIN"/>
    <property type="match status" value="1"/>
</dbReference>
<keyword evidence="5" id="KW-1185">Reference proteome</keyword>
<keyword evidence="2" id="KW-0677">Repeat</keyword>
<dbReference type="PANTHER" id="PTHR47936:SF1">
    <property type="entry name" value="PENTATRICOPEPTIDE REPEAT-CONTAINING PROTEIN GUN1, CHLOROPLASTIC"/>
    <property type="match status" value="1"/>
</dbReference>
<feature type="repeat" description="PPR" evidence="3">
    <location>
        <begin position="653"/>
        <end position="687"/>
    </location>
</feature>
<dbReference type="GO" id="GO:0009507">
    <property type="term" value="C:chloroplast"/>
    <property type="evidence" value="ECO:0007669"/>
    <property type="project" value="TreeGrafter"/>
</dbReference>
<dbReference type="Pfam" id="PF13041">
    <property type="entry name" value="PPR_2"/>
    <property type="match status" value="1"/>
</dbReference>
<feature type="repeat" description="PPR" evidence="3">
    <location>
        <begin position="513"/>
        <end position="547"/>
    </location>
</feature>
<comment type="similarity">
    <text evidence="1">Belongs to the PPR family. P subfamily.</text>
</comment>
<dbReference type="GO" id="GO:0010019">
    <property type="term" value="P:chloroplast-nucleus signaling pathway"/>
    <property type="evidence" value="ECO:0007669"/>
    <property type="project" value="TreeGrafter"/>
</dbReference>
<feature type="repeat" description="PPR" evidence="3">
    <location>
        <begin position="758"/>
        <end position="792"/>
    </location>
</feature>
<comment type="caution">
    <text evidence="4">The sequence shown here is derived from an EMBL/GenBank/DDBJ whole genome shotgun (WGS) entry which is preliminary data.</text>
</comment>
<proteinExistence type="inferred from homology"/>
<feature type="repeat" description="PPR" evidence="3">
    <location>
        <begin position="618"/>
        <end position="652"/>
    </location>
</feature>
<dbReference type="EMBL" id="PKMF04000336">
    <property type="protein sequence ID" value="KAK7837090.1"/>
    <property type="molecule type" value="Genomic_DNA"/>
</dbReference>
<dbReference type="Proteomes" id="UP000237347">
    <property type="component" value="Unassembled WGS sequence"/>
</dbReference>